<evidence type="ECO:0000256" key="1">
    <source>
        <dbReference type="SAM" id="Phobius"/>
    </source>
</evidence>
<sequence length="64" mass="7036">MASRHGGKIMSEKLKQILVIAGIIILAIILLPIVAGIFALVIRIGLFVAIVAAIYWAYNNYIRK</sequence>
<name>A0A0R1ZKY7_9LACO</name>
<proteinExistence type="predicted"/>
<dbReference type="AlphaFoldDB" id="A0A0R1ZKY7"/>
<dbReference type="Proteomes" id="UP000051679">
    <property type="component" value="Unassembled WGS sequence"/>
</dbReference>
<dbReference type="STRING" id="1291052.FC18_GL001717"/>
<gene>
    <name evidence="2" type="ORF">FC18_GL001717</name>
</gene>
<keyword evidence="1" id="KW-0812">Transmembrane</keyword>
<keyword evidence="3" id="KW-1185">Reference proteome</keyword>
<feature type="transmembrane region" description="Helical" evidence="1">
    <location>
        <begin position="40"/>
        <end position="58"/>
    </location>
</feature>
<evidence type="ECO:0000313" key="3">
    <source>
        <dbReference type="Proteomes" id="UP000051679"/>
    </source>
</evidence>
<evidence type="ECO:0000313" key="2">
    <source>
        <dbReference type="EMBL" id="KRM55010.1"/>
    </source>
</evidence>
<keyword evidence="1" id="KW-0472">Membrane</keyword>
<dbReference type="EMBL" id="AYYO01000037">
    <property type="protein sequence ID" value="KRM55010.1"/>
    <property type="molecule type" value="Genomic_DNA"/>
</dbReference>
<dbReference type="PATRIC" id="fig|1291052.5.peg.1756"/>
<comment type="caution">
    <text evidence="2">The sequence shown here is derived from an EMBL/GenBank/DDBJ whole genome shotgun (WGS) entry which is preliminary data.</text>
</comment>
<accession>A0A0R1ZKY7</accession>
<protein>
    <submittedName>
        <fullName evidence="2">Uncharacterized protein</fullName>
    </submittedName>
</protein>
<reference evidence="2 3" key="1">
    <citation type="journal article" date="2015" name="Genome Announc.">
        <title>Expanding the biotechnology potential of lactobacilli through comparative genomics of 213 strains and associated genera.</title>
        <authorList>
            <person name="Sun Z."/>
            <person name="Harris H.M."/>
            <person name="McCann A."/>
            <person name="Guo C."/>
            <person name="Argimon S."/>
            <person name="Zhang W."/>
            <person name="Yang X."/>
            <person name="Jeffery I.B."/>
            <person name="Cooney J.C."/>
            <person name="Kagawa T.F."/>
            <person name="Liu W."/>
            <person name="Song Y."/>
            <person name="Salvetti E."/>
            <person name="Wrobel A."/>
            <person name="Rasinkangas P."/>
            <person name="Parkhill J."/>
            <person name="Rea M.C."/>
            <person name="O'Sullivan O."/>
            <person name="Ritari J."/>
            <person name="Douillard F.P."/>
            <person name="Paul Ross R."/>
            <person name="Yang R."/>
            <person name="Briner A.E."/>
            <person name="Felis G.E."/>
            <person name="de Vos W.M."/>
            <person name="Barrangou R."/>
            <person name="Klaenhammer T.R."/>
            <person name="Caufield P.W."/>
            <person name="Cui Y."/>
            <person name="Zhang H."/>
            <person name="O'Toole P.W."/>
        </authorList>
    </citation>
    <scope>NUCLEOTIDE SEQUENCE [LARGE SCALE GENOMIC DNA]</scope>
    <source>
        <strain evidence="2 3">DSM 20505</strain>
    </source>
</reference>
<keyword evidence="1" id="KW-1133">Transmembrane helix</keyword>
<organism evidence="2 3">
    <name type="scientific">Lacticaseibacillus sharpeae JCM 1186 = DSM 20505</name>
    <dbReference type="NCBI Taxonomy" id="1291052"/>
    <lineage>
        <taxon>Bacteria</taxon>
        <taxon>Bacillati</taxon>
        <taxon>Bacillota</taxon>
        <taxon>Bacilli</taxon>
        <taxon>Lactobacillales</taxon>
        <taxon>Lactobacillaceae</taxon>
        <taxon>Lacticaseibacillus</taxon>
    </lineage>
</organism>
<feature type="transmembrane region" description="Helical" evidence="1">
    <location>
        <begin position="17"/>
        <end position="34"/>
    </location>
</feature>